<name>A0A427A2Z0_ENSVE</name>
<dbReference type="GO" id="GO:0005524">
    <property type="term" value="F:ATP binding"/>
    <property type="evidence" value="ECO:0007669"/>
    <property type="project" value="UniProtKB-KW"/>
</dbReference>
<evidence type="ECO:0000256" key="2">
    <source>
        <dbReference type="ARBA" id="ARBA00022840"/>
    </source>
</evidence>
<dbReference type="EMBL" id="AMZH03003963">
    <property type="protein sequence ID" value="RRT70584.1"/>
    <property type="molecule type" value="Genomic_DNA"/>
</dbReference>
<evidence type="ECO:0000256" key="1">
    <source>
        <dbReference type="ARBA" id="ARBA00022741"/>
    </source>
</evidence>
<keyword evidence="3" id="KW-0812">Transmembrane</keyword>
<evidence type="ECO:0000256" key="3">
    <source>
        <dbReference type="SAM" id="Phobius"/>
    </source>
</evidence>
<dbReference type="InterPro" id="IPR027417">
    <property type="entry name" value="P-loop_NTPase"/>
</dbReference>
<keyword evidence="2" id="KW-0067">ATP-binding</keyword>
<dbReference type="GO" id="GO:0005634">
    <property type="term" value="C:nucleus"/>
    <property type="evidence" value="ECO:0007669"/>
    <property type="project" value="TreeGrafter"/>
</dbReference>
<dbReference type="GO" id="GO:0000027">
    <property type="term" value="P:ribosomal large subunit assembly"/>
    <property type="evidence" value="ECO:0007669"/>
    <property type="project" value="TreeGrafter"/>
</dbReference>
<dbReference type="SUPFAM" id="SSF52540">
    <property type="entry name" value="P-loop containing nucleoside triphosphate hydrolases"/>
    <property type="match status" value="1"/>
</dbReference>
<dbReference type="GO" id="GO:0000055">
    <property type="term" value="P:ribosomal large subunit export from nucleus"/>
    <property type="evidence" value="ECO:0007669"/>
    <property type="project" value="TreeGrafter"/>
</dbReference>
<dbReference type="Gene3D" id="3.40.50.300">
    <property type="entry name" value="P-loop containing nucleotide triphosphate hydrolases"/>
    <property type="match status" value="1"/>
</dbReference>
<keyword evidence="3" id="KW-0472">Membrane</keyword>
<dbReference type="Proteomes" id="UP000287651">
    <property type="component" value="Unassembled WGS sequence"/>
</dbReference>
<reference evidence="4 5" key="1">
    <citation type="journal article" date="2014" name="Agronomy (Basel)">
        <title>A Draft Genome Sequence for Ensete ventricosum, the Drought-Tolerant Tree Against Hunger.</title>
        <authorList>
            <person name="Harrison J."/>
            <person name="Moore K.A."/>
            <person name="Paszkiewicz K."/>
            <person name="Jones T."/>
            <person name="Grant M."/>
            <person name="Ambacheew D."/>
            <person name="Muzemil S."/>
            <person name="Studholme D.J."/>
        </authorList>
    </citation>
    <scope>NUCLEOTIDE SEQUENCE [LARGE SCALE GENOMIC DNA]</scope>
</reference>
<proteinExistence type="predicted"/>
<organism evidence="4 5">
    <name type="scientific">Ensete ventricosum</name>
    <name type="common">Abyssinian banana</name>
    <name type="synonym">Musa ensete</name>
    <dbReference type="NCBI Taxonomy" id="4639"/>
    <lineage>
        <taxon>Eukaryota</taxon>
        <taxon>Viridiplantae</taxon>
        <taxon>Streptophyta</taxon>
        <taxon>Embryophyta</taxon>
        <taxon>Tracheophyta</taxon>
        <taxon>Spermatophyta</taxon>
        <taxon>Magnoliopsida</taxon>
        <taxon>Liliopsida</taxon>
        <taxon>Zingiberales</taxon>
        <taxon>Musaceae</taxon>
        <taxon>Ensete</taxon>
    </lineage>
</organism>
<keyword evidence="3" id="KW-1133">Transmembrane helix</keyword>
<dbReference type="PANTHER" id="PTHR48103">
    <property type="entry name" value="MIDASIN-RELATED"/>
    <property type="match status" value="1"/>
</dbReference>
<comment type="caution">
    <text evidence="4">The sequence shown here is derived from an EMBL/GenBank/DDBJ whole genome shotgun (WGS) entry which is preliminary data.</text>
</comment>
<gene>
    <name evidence="4" type="ORF">B296_00034941</name>
</gene>
<sequence>MTAAYLHDMANTIIRIIVGVNSLYGTSCICGAVLERITAHPNFFLLATMNPGGDYGKKELSPALRNRFTEIWVPPVSDIKELATDWAKMTLCRDSFSYSLGTHLLFLLRPASALPFMSMKLMVSNRSLACLLILSYSCLLK</sequence>
<evidence type="ECO:0000313" key="5">
    <source>
        <dbReference type="Proteomes" id="UP000287651"/>
    </source>
</evidence>
<protein>
    <recommendedName>
        <fullName evidence="6">ATPase dynein-related AAA domain-containing protein</fullName>
    </recommendedName>
</protein>
<keyword evidence="1" id="KW-0547">Nucleotide-binding</keyword>
<dbReference type="PANTHER" id="PTHR48103:SF2">
    <property type="entry name" value="MIDASIN"/>
    <property type="match status" value="1"/>
</dbReference>
<feature type="transmembrane region" description="Helical" evidence="3">
    <location>
        <begin position="12"/>
        <end position="34"/>
    </location>
</feature>
<evidence type="ECO:0000313" key="4">
    <source>
        <dbReference type="EMBL" id="RRT70584.1"/>
    </source>
</evidence>
<evidence type="ECO:0008006" key="6">
    <source>
        <dbReference type="Google" id="ProtNLM"/>
    </source>
</evidence>
<dbReference type="GO" id="GO:0030687">
    <property type="term" value="C:preribosome, large subunit precursor"/>
    <property type="evidence" value="ECO:0007669"/>
    <property type="project" value="TreeGrafter"/>
</dbReference>
<accession>A0A427A2Z0</accession>
<dbReference type="AlphaFoldDB" id="A0A427A2Z0"/>